<sequence>MPQADGTVCLPRMNAALIQPPTVPALLSGPRLRAALIAGCRRVLARRDHLNRINVFPVPDGDTGTNLAFTLNAVLGSARRGRGKDVGDLLARVARDAVDGARGNSGAIFAQFFQGLADALGRRSVADASTLANATEAAARSARGALAQPREGTILSVIGDFAAELRRQAERGVADLRAQFTQALHRARQSLADTPRQLPVLRAAGVVDAGAAGFVDFLEGVEEWLENGRRALRLPPGLRPVTTVNDTDVHLESVETDSRYRYCSECVVTGTGLDPTHIRAALDALPLDSLVVAGGRERIRVHAHIDSPNRLFEALAAFGEVAQRKADDMHAQARLRASAFQPVRVVCDSAADLPASEVERLGIGVIPVRVVAGEEDFLDRITLSADELYARLRQDPTPLRTSQPPAGDFRRSFELTRGHCDDVVALDVSSRVSGTWQAAVSAARDTDPDHIHVIDTLSASCGQALVTLSAAECAAAGGGVAQVRAAAAQAMENTRVYALIADLRYGVAGGRVPPLLKRLADLLRLRMLITIRDGRIKPFGALRARGPLMERFADRVLRRQGKDRRWRAIVAHCDAGDEAAALAGALRERMKGLDKIWVTECGPALGCHAGPGTVVVGLQRLPDSASDDPVQP</sequence>
<comment type="caution">
    <text evidence="3">The sequence shown here is derived from an EMBL/GenBank/DDBJ whole genome shotgun (WGS) entry which is preliminary data.</text>
</comment>
<protein>
    <recommendedName>
        <fullName evidence="2">DhaL domain-containing protein</fullName>
    </recommendedName>
</protein>
<dbReference type="PROSITE" id="PS51480">
    <property type="entry name" value="DHAL"/>
    <property type="match status" value="1"/>
</dbReference>
<gene>
    <name evidence="3" type="ORF">EDC25_10359</name>
</gene>
<dbReference type="PANTHER" id="PTHR33434">
    <property type="entry name" value="DEGV DOMAIN-CONTAINING PROTEIN DR_1986-RELATED"/>
    <property type="match status" value="1"/>
</dbReference>
<dbReference type="PANTHER" id="PTHR33434:SF2">
    <property type="entry name" value="FATTY ACID-BINDING PROTEIN TM_1468"/>
    <property type="match status" value="1"/>
</dbReference>
<keyword evidence="1" id="KW-0446">Lipid-binding</keyword>
<dbReference type="InterPro" id="IPR043168">
    <property type="entry name" value="DegV_C"/>
</dbReference>
<dbReference type="SMART" id="SM01121">
    <property type="entry name" value="Dak1_2"/>
    <property type="match status" value="1"/>
</dbReference>
<evidence type="ECO:0000313" key="3">
    <source>
        <dbReference type="EMBL" id="TCT00291.1"/>
    </source>
</evidence>
<dbReference type="InterPro" id="IPR033470">
    <property type="entry name" value="FakA-like_C"/>
</dbReference>
<evidence type="ECO:0000256" key="1">
    <source>
        <dbReference type="ARBA" id="ARBA00023121"/>
    </source>
</evidence>
<dbReference type="Gene3D" id="3.40.50.10170">
    <property type="match status" value="1"/>
</dbReference>
<evidence type="ECO:0000259" key="2">
    <source>
        <dbReference type="PROSITE" id="PS51480"/>
    </source>
</evidence>
<evidence type="ECO:0000313" key="4">
    <source>
        <dbReference type="Proteomes" id="UP000294599"/>
    </source>
</evidence>
<dbReference type="Gene3D" id="3.30.1180.10">
    <property type="match status" value="1"/>
</dbReference>
<keyword evidence="4" id="KW-1185">Reference proteome</keyword>
<reference evidence="3 4" key="1">
    <citation type="submission" date="2019-03" db="EMBL/GenBank/DDBJ databases">
        <title>Genomic Encyclopedia of Type Strains, Phase IV (KMG-IV): sequencing the most valuable type-strain genomes for metagenomic binning, comparative biology and taxonomic classification.</title>
        <authorList>
            <person name="Goeker M."/>
        </authorList>
    </citation>
    <scope>NUCLEOTIDE SEQUENCE [LARGE SCALE GENOMIC DNA]</scope>
    <source>
        <strain evidence="3 4">DSM 21944</strain>
    </source>
</reference>
<dbReference type="InterPro" id="IPR004007">
    <property type="entry name" value="DhaL_dom"/>
</dbReference>
<dbReference type="Gene3D" id="1.25.40.340">
    <property type="match status" value="1"/>
</dbReference>
<dbReference type="Pfam" id="PF21645">
    <property type="entry name" value="FakA-like_M"/>
    <property type="match status" value="1"/>
</dbReference>
<dbReference type="Proteomes" id="UP000294599">
    <property type="component" value="Unassembled WGS sequence"/>
</dbReference>
<dbReference type="InterPro" id="IPR050270">
    <property type="entry name" value="DegV_domain_contain"/>
</dbReference>
<dbReference type="SUPFAM" id="SSF101473">
    <property type="entry name" value="DhaL-like"/>
    <property type="match status" value="1"/>
</dbReference>
<dbReference type="Pfam" id="PF02734">
    <property type="entry name" value="Dak2"/>
    <property type="match status" value="1"/>
</dbReference>
<dbReference type="SUPFAM" id="SSF82549">
    <property type="entry name" value="DAK1/DegV-like"/>
    <property type="match status" value="1"/>
</dbReference>
<dbReference type="SMART" id="SM01120">
    <property type="entry name" value="Dak2"/>
    <property type="match status" value="1"/>
</dbReference>
<feature type="domain" description="DhaL" evidence="2">
    <location>
        <begin position="30"/>
        <end position="223"/>
    </location>
</feature>
<dbReference type="PROSITE" id="PS51482">
    <property type="entry name" value="DEGV"/>
    <property type="match status" value="1"/>
</dbReference>
<name>A0A4R3LKA2_9GAMM</name>
<dbReference type="AlphaFoldDB" id="A0A4R3LKA2"/>
<dbReference type="Pfam" id="PF02645">
    <property type="entry name" value="DegV"/>
    <property type="match status" value="1"/>
</dbReference>
<dbReference type="EMBL" id="SMAF01000003">
    <property type="protein sequence ID" value="TCT00291.1"/>
    <property type="molecule type" value="Genomic_DNA"/>
</dbReference>
<dbReference type="NCBIfam" id="TIGR00762">
    <property type="entry name" value="DegV"/>
    <property type="match status" value="1"/>
</dbReference>
<organism evidence="3 4">
    <name type="scientific">Pseudofulvimonas gallinarii</name>
    <dbReference type="NCBI Taxonomy" id="634155"/>
    <lineage>
        <taxon>Bacteria</taxon>
        <taxon>Pseudomonadati</taxon>
        <taxon>Pseudomonadota</taxon>
        <taxon>Gammaproteobacteria</taxon>
        <taxon>Lysobacterales</taxon>
        <taxon>Rhodanobacteraceae</taxon>
        <taxon>Pseudofulvimonas</taxon>
    </lineage>
</organism>
<dbReference type="OrthoDB" id="9760324at2"/>
<dbReference type="InterPro" id="IPR036117">
    <property type="entry name" value="DhaL_dom_sf"/>
</dbReference>
<dbReference type="InterPro" id="IPR003797">
    <property type="entry name" value="DegV"/>
</dbReference>
<dbReference type="GO" id="GO:0004371">
    <property type="term" value="F:glycerone kinase activity"/>
    <property type="evidence" value="ECO:0007669"/>
    <property type="project" value="InterPro"/>
</dbReference>
<dbReference type="GO" id="GO:0008289">
    <property type="term" value="F:lipid binding"/>
    <property type="evidence" value="ECO:0007669"/>
    <property type="project" value="UniProtKB-KW"/>
</dbReference>
<proteinExistence type="predicted"/>
<accession>A0A4R3LKA2</accession>
<dbReference type="GO" id="GO:0006071">
    <property type="term" value="P:glycerol metabolic process"/>
    <property type="evidence" value="ECO:0007669"/>
    <property type="project" value="InterPro"/>
</dbReference>
<dbReference type="InterPro" id="IPR048394">
    <property type="entry name" value="FakA-like_M"/>
</dbReference>